<feature type="domain" description="CN hydrolase" evidence="2">
    <location>
        <begin position="14"/>
        <end position="285"/>
    </location>
</feature>
<proteinExistence type="inferred from homology"/>
<evidence type="ECO:0000256" key="1">
    <source>
        <dbReference type="ARBA" id="ARBA00008129"/>
    </source>
</evidence>
<dbReference type="KEGG" id="sinu:IMZ28_08195"/>
<evidence type="ECO:0000313" key="3">
    <source>
        <dbReference type="EMBL" id="QOR61422.1"/>
    </source>
</evidence>
<dbReference type="EMBL" id="CP063164">
    <property type="protein sequence ID" value="QOR61422.1"/>
    <property type="molecule type" value="Genomic_DNA"/>
</dbReference>
<organism evidence="3 4">
    <name type="scientific">Sulfurovum indicum</name>
    <dbReference type="NCBI Taxonomy" id="2779528"/>
    <lineage>
        <taxon>Bacteria</taxon>
        <taxon>Pseudomonadati</taxon>
        <taxon>Campylobacterota</taxon>
        <taxon>Epsilonproteobacteria</taxon>
        <taxon>Campylobacterales</taxon>
        <taxon>Sulfurovaceae</taxon>
        <taxon>Sulfurovum</taxon>
    </lineage>
</organism>
<keyword evidence="3" id="KW-0378">Hydrolase</keyword>
<dbReference type="PANTHER" id="PTHR46044:SF1">
    <property type="entry name" value="CN HYDROLASE DOMAIN-CONTAINING PROTEIN"/>
    <property type="match status" value="1"/>
</dbReference>
<protein>
    <submittedName>
        <fullName evidence="3">Carbon-nitrogen hydrolase family protein</fullName>
    </submittedName>
</protein>
<keyword evidence="4" id="KW-1185">Reference proteome</keyword>
<evidence type="ECO:0000259" key="2">
    <source>
        <dbReference type="PROSITE" id="PS50263"/>
    </source>
</evidence>
<dbReference type="PROSITE" id="PS00921">
    <property type="entry name" value="NITRIL_CHT_2"/>
    <property type="match status" value="1"/>
</dbReference>
<dbReference type="RefSeq" id="WP_197548095.1">
    <property type="nucleotide sequence ID" value="NZ_CP063164.1"/>
</dbReference>
<dbReference type="InterPro" id="IPR003010">
    <property type="entry name" value="C-N_Hydrolase"/>
</dbReference>
<accession>A0A7M1S2Z7</accession>
<comment type="similarity">
    <text evidence="1">Belongs to the carbon-nitrogen hydrolase superfamily. Nitrilase family.</text>
</comment>
<dbReference type="PANTHER" id="PTHR46044">
    <property type="entry name" value="NITRILASE"/>
    <property type="match status" value="1"/>
</dbReference>
<dbReference type="Pfam" id="PF00795">
    <property type="entry name" value="CN_hydrolase"/>
    <property type="match status" value="1"/>
</dbReference>
<dbReference type="InterPro" id="IPR036526">
    <property type="entry name" value="C-N_Hydrolase_sf"/>
</dbReference>
<dbReference type="InterPro" id="IPR044149">
    <property type="entry name" value="Nitrilases_CHs"/>
</dbReference>
<dbReference type="GO" id="GO:0000257">
    <property type="term" value="F:nitrilase activity"/>
    <property type="evidence" value="ECO:0007669"/>
    <property type="project" value="UniProtKB-ARBA"/>
</dbReference>
<gene>
    <name evidence="3" type="ORF">IMZ28_08195</name>
</gene>
<reference evidence="3 4" key="1">
    <citation type="submission" date="2020-10" db="EMBL/GenBank/DDBJ databases">
        <title>The genome of sulfurovum sp.</title>
        <authorList>
            <person name="Xie S."/>
            <person name="Shao Z."/>
            <person name="Jiang L."/>
        </authorList>
    </citation>
    <scope>NUCLEOTIDE SEQUENCE [LARGE SCALE GENOMIC DNA]</scope>
    <source>
        <strain evidence="3 4">ST-419</strain>
    </source>
</reference>
<evidence type="ECO:0000313" key="4">
    <source>
        <dbReference type="Proteomes" id="UP000595074"/>
    </source>
</evidence>
<dbReference type="CDD" id="cd07564">
    <property type="entry name" value="nitrilases_CHs"/>
    <property type="match status" value="1"/>
</dbReference>
<name>A0A7M1S2Z7_9BACT</name>
<dbReference type="Gene3D" id="3.60.110.10">
    <property type="entry name" value="Carbon-nitrogen hydrolase"/>
    <property type="match status" value="1"/>
</dbReference>
<dbReference type="SUPFAM" id="SSF56317">
    <property type="entry name" value="Carbon-nitrogen hydrolase"/>
    <property type="match status" value="1"/>
</dbReference>
<dbReference type="Proteomes" id="UP000595074">
    <property type="component" value="Chromosome"/>
</dbReference>
<dbReference type="PROSITE" id="PS50263">
    <property type="entry name" value="CN_HYDROLASE"/>
    <property type="match status" value="1"/>
</dbReference>
<dbReference type="InterPro" id="IPR000132">
    <property type="entry name" value="Nitrilase/CN_hydratase_CS"/>
</dbReference>
<dbReference type="AlphaFoldDB" id="A0A7M1S2Z7"/>
<sequence length="322" mass="35694">MKKKKTLREKRNPFSIAVIQASPVFMNKDASIEKACTLISDAAKKGASLAVFPEAFIPCYPDWIWHIPPGEITLNQDLYAKLLQQAVIVGSDDTDRLCHAAKKAGIYVVIGINEKNSMASGGSLNNTLLFIDPDGNIFGRHQKLIPTAPERTIWGYGDASTVTVYDCDLCKVGGLICWENYMPLVRYSLYAEGIELYLAPTYDEGETWNASMRHIAKEGRCFVAGCCMVLKKEEVLKKLPQLEPYYTAPGEWINKGNSVITNPDGQTLSGPLNAEEGILIAQIDLHLLDASKWNLDVAGHYARPDAFELTIRKSPAPIIRFK</sequence>